<feature type="transmembrane region" description="Helical" evidence="2">
    <location>
        <begin position="47"/>
        <end position="71"/>
    </location>
</feature>
<evidence type="ECO:0000313" key="4">
    <source>
        <dbReference type="Proteomes" id="UP001642483"/>
    </source>
</evidence>
<accession>A0ABP0FH29</accession>
<dbReference type="EMBL" id="CAWYQH010000057">
    <property type="protein sequence ID" value="CAK8678980.1"/>
    <property type="molecule type" value="Genomic_DNA"/>
</dbReference>
<feature type="region of interest" description="Disordered" evidence="1">
    <location>
        <begin position="152"/>
        <end position="196"/>
    </location>
</feature>
<organism evidence="3 4">
    <name type="scientific">Clavelina lepadiformis</name>
    <name type="common">Light-bulb sea squirt</name>
    <name type="synonym">Ascidia lepadiformis</name>
    <dbReference type="NCBI Taxonomy" id="159417"/>
    <lineage>
        <taxon>Eukaryota</taxon>
        <taxon>Metazoa</taxon>
        <taxon>Chordata</taxon>
        <taxon>Tunicata</taxon>
        <taxon>Ascidiacea</taxon>
        <taxon>Aplousobranchia</taxon>
        <taxon>Clavelinidae</taxon>
        <taxon>Clavelina</taxon>
    </lineage>
</organism>
<protein>
    <submittedName>
        <fullName evidence="3">Uncharacterized protein</fullName>
    </submittedName>
</protein>
<evidence type="ECO:0000256" key="2">
    <source>
        <dbReference type="SAM" id="Phobius"/>
    </source>
</evidence>
<keyword evidence="2" id="KW-0472">Membrane</keyword>
<gene>
    <name evidence="3" type="ORF">CVLEPA_LOCUS9249</name>
</gene>
<dbReference type="Proteomes" id="UP001642483">
    <property type="component" value="Unassembled WGS sequence"/>
</dbReference>
<name>A0ABP0FH29_CLALP</name>
<evidence type="ECO:0000313" key="3">
    <source>
        <dbReference type="EMBL" id="CAK8678980.1"/>
    </source>
</evidence>
<proteinExistence type="predicted"/>
<sequence>MTNSYLYLVVICAIPYQGTSATFLQENNENATEATTEMETGSVNSSWTSLAVIIGSIIASFVVILLLQWAIKKFLCKNKSSTNNENRESAQVTHLTDGSLQITIPQCLTKPPSYDVIHKYKQLDLATSTPMYYSVPGMKSYYGVLSKWPQETEDGIDEQSPPPAYEDNDAFEKEVQSTSSLTEQQAEKLPANEIIV</sequence>
<keyword evidence="2" id="KW-1133">Transmembrane helix</keyword>
<reference evidence="3 4" key="1">
    <citation type="submission" date="2024-02" db="EMBL/GenBank/DDBJ databases">
        <authorList>
            <person name="Daric V."/>
            <person name="Darras S."/>
        </authorList>
    </citation>
    <scope>NUCLEOTIDE SEQUENCE [LARGE SCALE GENOMIC DNA]</scope>
</reference>
<evidence type="ECO:0000256" key="1">
    <source>
        <dbReference type="SAM" id="MobiDB-lite"/>
    </source>
</evidence>
<keyword evidence="4" id="KW-1185">Reference proteome</keyword>
<keyword evidence="2" id="KW-0812">Transmembrane</keyword>
<comment type="caution">
    <text evidence="3">The sequence shown here is derived from an EMBL/GenBank/DDBJ whole genome shotgun (WGS) entry which is preliminary data.</text>
</comment>